<accession>A0A5P2H9Q8</accession>
<protein>
    <submittedName>
        <fullName evidence="2">Pyridoxamine 5'-phosphate oxidase family protein</fullName>
    </submittedName>
</protein>
<organism evidence="2 3">
    <name type="scientific">Cupriavidus pauculus</name>
    <dbReference type="NCBI Taxonomy" id="82633"/>
    <lineage>
        <taxon>Bacteria</taxon>
        <taxon>Pseudomonadati</taxon>
        <taxon>Pseudomonadota</taxon>
        <taxon>Betaproteobacteria</taxon>
        <taxon>Burkholderiales</taxon>
        <taxon>Burkholderiaceae</taxon>
        <taxon>Cupriavidus</taxon>
    </lineage>
</organism>
<dbReference type="SUPFAM" id="SSF50475">
    <property type="entry name" value="FMN-binding split barrel"/>
    <property type="match status" value="1"/>
</dbReference>
<reference evidence="2 3" key="1">
    <citation type="submission" date="2019-09" db="EMBL/GenBank/DDBJ databases">
        <title>FDA dAtabase for Regulatory Grade micrObial Sequences (FDA-ARGOS): Supporting development and validation of Infectious Disease Dx tests.</title>
        <authorList>
            <person name="Sciortino C."/>
            <person name="Tallon L."/>
            <person name="Sadzewicz L."/>
            <person name="Vavikolanu K."/>
            <person name="Mehta A."/>
            <person name="Aluvathingal J."/>
            <person name="Nadendla S."/>
            <person name="Nandy P."/>
            <person name="Geyer C."/>
            <person name="Yan Y."/>
            <person name="Sichtig H."/>
        </authorList>
    </citation>
    <scope>NUCLEOTIDE SEQUENCE [LARGE SCALE GENOMIC DNA]</scope>
    <source>
        <strain evidence="2 3">FDAARGOS_664</strain>
    </source>
</reference>
<dbReference type="Gene3D" id="2.30.110.10">
    <property type="entry name" value="Electron Transport, Fmn-binding Protein, Chain A"/>
    <property type="match status" value="1"/>
</dbReference>
<dbReference type="InterPro" id="IPR012349">
    <property type="entry name" value="Split_barrel_FMN-bd"/>
</dbReference>
<evidence type="ECO:0000256" key="1">
    <source>
        <dbReference type="SAM" id="MobiDB-lite"/>
    </source>
</evidence>
<gene>
    <name evidence="2" type="ORF">FOB72_18745</name>
</gene>
<evidence type="ECO:0000313" key="2">
    <source>
        <dbReference type="EMBL" id="QET04193.1"/>
    </source>
</evidence>
<dbReference type="PANTHER" id="PTHR34071">
    <property type="entry name" value="5-NITROIMIDAZOLE ANTIBIOTICS RESISTANCE PROTEIN, NIMA-FAMILY-RELATED PROTEIN-RELATED"/>
    <property type="match status" value="1"/>
</dbReference>
<name>A0A5P2H9Q8_9BURK</name>
<dbReference type="InterPro" id="IPR024747">
    <property type="entry name" value="Pyridox_Oxase-rel"/>
</dbReference>
<sequence>MKATTRCAPRWRRREPDVDSYTPTENTRIRRRPERGHYDRALVHAILDEALVCHVGFVADGMPRVMPTTIVRIGDAVYLHGSPQNRMLTTLAAGAPACITVTHVDAIVAGRSGFGCSVDYRSVVIYGHGEVVEGEDKAGVLDAVIESFLPGHRVRPYKASEIGATLILRFPLDEVSAKVRDLGVKEVDGDYDLDLWAGVIPLHIVPGEIRDCPRLKPGIATPDYAREYRGPARTAPA</sequence>
<dbReference type="PANTHER" id="PTHR34071:SF2">
    <property type="entry name" value="FLAVIN-NUCLEOTIDE-BINDING PROTEIN"/>
    <property type="match status" value="1"/>
</dbReference>
<evidence type="ECO:0000313" key="3">
    <source>
        <dbReference type="Proteomes" id="UP000322822"/>
    </source>
</evidence>
<proteinExistence type="predicted"/>
<feature type="region of interest" description="Disordered" evidence="1">
    <location>
        <begin position="1"/>
        <end position="29"/>
    </location>
</feature>
<dbReference type="OrthoDB" id="116031at2"/>
<dbReference type="Proteomes" id="UP000322822">
    <property type="component" value="Chromosome 2"/>
</dbReference>
<dbReference type="EMBL" id="CP044067">
    <property type="protein sequence ID" value="QET04193.1"/>
    <property type="molecule type" value="Genomic_DNA"/>
</dbReference>
<dbReference type="AlphaFoldDB" id="A0A5P2H9Q8"/>
<dbReference type="Pfam" id="PF12900">
    <property type="entry name" value="Pyridox_ox_2"/>
    <property type="match status" value="1"/>
</dbReference>